<dbReference type="Proteomes" id="UP001208853">
    <property type="component" value="Unassembled WGS sequence"/>
</dbReference>
<dbReference type="EMBL" id="JAPAIK010000501">
    <property type="protein sequence ID" value="MCW1073718.1"/>
    <property type="molecule type" value="Genomic_DNA"/>
</dbReference>
<reference evidence="1" key="1">
    <citation type="submission" date="2022-10" db="EMBL/GenBank/DDBJ databases">
        <title>Comparative genomic study of S. anginosus.</title>
        <authorList>
            <person name="Prasad A."/>
            <person name="Ene A."/>
            <person name="Jablonska S."/>
            <person name="Du J."/>
            <person name="Wolfe A.J."/>
            <person name="Putonti C."/>
        </authorList>
    </citation>
    <scope>NUCLEOTIDE SEQUENCE</scope>
    <source>
        <strain evidence="1">UMB6888</strain>
    </source>
</reference>
<dbReference type="AlphaFoldDB" id="A0AAW5TL69"/>
<proteinExistence type="predicted"/>
<sequence length="62" mass="6232">TLNSAPENAITVGSVNAILAGRMTISIVFSSTGLPTSLFAICGDKLSSASDDETTVDSSPLS</sequence>
<name>A0AAW5TL69_STRAP</name>
<protein>
    <submittedName>
        <fullName evidence="1">Uncharacterized protein</fullName>
    </submittedName>
</protein>
<gene>
    <name evidence="1" type="ORF">OJ930_12150</name>
</gene>
<evidence type="ECO:0000313" key="2">
    <source>
        <dbReference type="Proteomes" id="UP001208853"/>
    </source>
</evidence>
<evidence type="ECO:0000313" key="1">
    <source>
        <dbReference type="EMBL" id="MCW1073718.1"/>
    </source>
</evidence>
<organism evidence="1 2">
    <name type="scientific">Streptococcus anginosus</name>
    <dbReference type="NCBI Taxonomy" id="1328"/>
    <lineage>
        <taxon>Bacteria</taxon>
        <taxon>Bacillati</taxon>
        <taxon>Bacillota</taxon>
        <taxon>Bacilli</taxon>
        <taxon>Lactobacillales</taxon>
        <taxon>Streptococcaceae</taxon>
        <taxon>Streptococcus</taxon>
        <taxon>Streptococcus anginosus group</taxon>
    </lineage>
</organism>
<comment type="caution">
    <text evidence="1">The sequence shown here is derived from an EMBL/GenBank/DDBJ whole genome shotgun (WGS) entry which is preliminary data.</text>
</comment>
<feature type="non-terminal residue" evidence="1">
    <location>
        <position position="1"/>
    </location>
</feature>
<accession>A0AAW5TL69</accession>